<comment type="similarity">
    <text evidence="1 5">Belongs to the aldehyde dehydrogenase family.</text>
</comment>
<dbReference type="Gene3D" id="3.40.605.10">
    <property type="entry name" value="Aldehyde Dehydrogenase, Chain A, domain 1"/>
    <property type="match status" value="1"/>
</dbReference>
<gene>
    <name evidence="7" type="ORF">G127AT_14170</name>
</gene>
<evidence type="ECO:0000313" key="7">
    <source>
        <dbReference type="EMBL" id="QTX04399.1"/>
    </source>
</evidence>
<reference evidence="7" key="1">
    <citation type="submission" date="2021-03" db="EMBL/GenBank/DDBJ databases">
        <title>Agromyces archimandritus sp. nov., isolated from the cockroach Archimandrita tessellata.</title>
        <authorList>
            <person name="Guzman J."/>
            <person name="Ortuzar M."/>
            <person name="Poehlein A."/>
            <person name="Daniel R."/>
            <person name="Trujillo M."/>
            <person name="Vilcinskas A."/>
        </authorList>
    </citation>
    <scope>NUCLEOTIDE SEQUENCE</scope>
    <source>
        <strain evidence="7">G127AT</strain>
    </source>
</reference>
<dbReference type="InterPro" id="IPR016163">
    <property type="entry name" value="Ald_DH_C"/>
</dbReference>
<dbReference type="Pfam" id="PF00171">
    <property type="entry name" value="Aldedh"/>
    <property type="match status" value="1"/>
</dbReference>
<dbReference type="PROSITE" id="PS00687">
    <property type="entry name" value="ALDEHYDE_DEHYDR_GLU"/>
    <property type="match status" value="1"/>
</dbReference>
<proteinExistence type="inferred from homology"/>
<dbReference type="Proteomes" id="UP000671914">
    <property type="component" value="Chromosome"/>
</dbReference>
<dbReference type="GO" id="GO:0016620">
    <property type="term" value="F:oxidoreductase activity, acting on the aldehyde or oxo group of donors, NAD or NADP as acceptor"/>
    <property type="evidence" value="ECO:0007669"/>
    <property type="project" value="InterPro"/>
</dbReference>
<dbReference type="InterPro" id="IPR016161">
    <property type="entry name" value="Ald_DH/histidinol_DH"/>
</dbReference>
<dbReference type="PANTHER" id="PTHR42986">
    <property type="entry name" value="BENZALDEHYDE DEHYDROGENASE YFMT"/>
    <property type="match status" value="1"/>
</dbReference>
<dbReference type="InterPro" id="IPR029510">
    <property type="entry name" value="Ald_DH_CS_GLU"/>
</dbReference>
<dbReference type="FunFam" id="3.40.309.10:FF:000009">
    <property type="entry name" value="Aldehyde dehydrogenase A"/>
    <property type="match status" value="1"/>
</dbReference>
<keyword evidence="8" id="KW-1185">Reference proteome</keyword>
<evidence type="ECO:0000256" key="5">
    <source>
        <dbReference type="RuleBase" id="RU003345"/>
    </source>
</evidence>
<dbReference type="PANTHER" id="PTHR42986:SF1">
    <property type="entry name" value="BENZALDEHYDE DEHYDROGENASE YFMT"/>
    <property type="match status" value="1"/>
</dbReference>
<evidence type="ECO:0000256" key="2">
    <source>
        <dbReference type="ARBA" id="ARBA00023002"/>
    </source>
</evidence>
<feature type="domain" description="Aldehyde dehydrogenase" evidence="6">
    <location>
        <begin position="19"/>
        <end position="475"/>
    </location>
</feature>
<keyword evidence="2 5" id="KW-0560">Oxidoreductase</keyword>
<dbReference type="EMBL" id="CP071696">
    <property type="protein sequence ID" value="QTX04399.1"/>
    <property type="molecule type" value="Genomic_DNA"/>
</dbReference>
<dbReference type="SUPFAM" id="SSF53720">
    <property type="entry name" value="ALDH-like"/>
    <property type="match status" value="1"/>
</dbReference>
<evidence type="ECO:0000256" key="1">
    <source>
        <dbReference type="ARBA" id="ARBA00009986"/>
    </source>
</evidence>
<accession>A0A975INM6</accession>
<evidence type="ECO:0000313" key="8">
    <source>
        <dbReference type="Proteomes" id="UP000671914"/>
    </source>
</evidence>
<evidence type="ECO:0000256" key="4">
    <source>
        <dbReference type="PROSITE-ProRule" id="PRU10007"/>
    </source>
</evidence>
<dbReference type="Gene3D" id="3.40.309.10">
    <property type="entry name" value="Aldehyde Dehydrogenase, Chain A, domain 2"/>
    <property type="match status" value="1"/>
</dbReference>
<dbReference type="KEGG" id="aarc:G127AT_14170"/>
<dbReference type="AlphaFoldDB" id="A0A975INM6"/>
<evidence type="ECO:0000256" key="3">
    <source>
        <dbReference type="ARBA" id="ARBA00023027"/>
    </source>
</evidence>
<keyword evidence="3" id="KW-0520">NAD</keyword>
<feature type="active site" evidence="4">
    <location>
        <position position="253"/>
    </location>
</feature>
<dbReference type="PROSITE" id="PS00070">
    <property type="entry name" value="ALDEHYDE_DEHYDR_CYS"/>
    <property type="match status" value="1"/>
</dbReference>
<dbReference type="InterPro" id="IPR015590">
    <property type="entry name" value="Aldehyde_DH_dom"/>
</dbReference>
<evidence type="ECO:0000259" key="6">
    <source>
        <dbReference type="Pfam" id="PF00171"/>
    </source>
</evidence>
<organism evidence="7 8">
    <name type="scientific">Agromyces archimandritae</name>
    <dbReference type="NCBI Taxonomy" id="2781962"/>
    <lineage>
        <taxon>Bacteria</taxon>
        <taxon>Bacillati</taxon>
        <taxon>Actinomycetota</taxon>
        <taxon>Actinomycetes</taxon>
        <taxon>Micrococcales</taxon>
        <taxon>Microbacteriaceae</taxon>
        <taxon>Agromyces</taxon>
    </lineage>
</organism>
<dbReference type="InterPro" id="IPR016162">
    <property type="entry name" value="Ald_DH_N"/>
</dbReference>
<sequence>MSVLATNLHSGTVYDGGWVVPRGGDHAVRDAATGAAIGRVGLGDAADVENAGRTAADAQPAWAARGFDERAAIMRRAADALETLPRADRIIMQREEGAIAAKIDGELRKSAEELRAAAGLLDRPTGELLPHEHPDVLSMARRIPVGVVGVIAPWNAPLLLAMRAVAPALALGNAVVLKPDPKTAVSGGLVIARAFEEAGLPPGVLHVLPGGPATGEALVASPHTQVISFTGSTAAGRRVGELAGRLLKRAVLELGGNNALIVLEDADLDEAVRAACRGSLLHNGQICMATGRHLVHESIAEAYVERLREYTAALRVGDPTDPGIELGPLISTQQAERVQGIVDDALAGGAELLVGGRHDGPFFTPTLLVGVEPGNAAFDQEIFGPVMAVTTFGSDEEAVTLANRTEYGLAAAVHTADLDRALRLAARLRTGMVHVNGSTIADAPHAPMGGMGQSGNGGRYGGHWNLDEFTAWQWVTARGVARR</sequence>
<dbReference type="InterPro" id="IPR016160">
    <property type="entry name" value="Ald_DH_CS_CYS"/>
</dbReference>
<name>A0A975INM6_9MICO</name>
<protein>
    <submittedName>
        <fullName evidence="7">Aldehyde dehydrogenase family protein</fullName>
    </submittedName>
</protein>
<dbReference type="RefSeq" id="WP_210897947.1">
    <property type="nucleotide sequence ID" value="NZ_CP071696.1"/>
</dbReference>